<dbReference type="Proteomes" id="UP000267208">
    <property type="component" value="Chromosome"/>
</dbReference>
<dbReference type="RefSeq" id="WP_120141495.1">
    <property type="nucleotide sequence ID" value="NZ_CP031933.2"/>
</dbReference>
<evidence type="ECO:0000259" key="5">
    <source>
        <dbReference type="PROSITE" id="PS51464"/>
    </source>
</evidence>
<dbReference type="GO" id="GO:0003700">
    <property type="term" value="F:DNA-binding transcription factor activity"/>
    <property type="evidence" value="ECO:0007669"/>
    <property type="project" value="InterPro"/>
</dbReference>
<dbReference type="PANTHER" id="PTHR30514:SF1">
    <property type="entry name" value="HTH-TYPE TRANSCRIPTIONAL REGULATOR HEXR-RELATED"/>
    <property type="match status" value="1"/>
</dbReference>
<dbReference type="GO" id="GO:0003677">
    <property type="term" value="F:DNA binding"/>
    <property type="evidence" value="ECO:0007669"/>
    <property type="project" value="UniProtKB-KW"/>
</dbReference>
<name>A0A386PP13_9LACO</name>
<keyword evidence="1" id="KW-0805">Transcription regulation</keyword>
<dbReference type="InterPro" id="IPR000281">
    <property type="entry name" value="HTH_RpiR"/>
</dbReference>
<dbReference type="KEGG" id="lzh:D1B17_00730"/>
<keyword evidence="7" id="KW-1185">Reference proteome</keyword>
<evidence type="ECO:0000259" key="4">
    <source>
        <dbReference type="PROSITE" id="PS51071"/>
    </source>
</evidence>
<dbReference type="SUPFAM" id="SSF46689">
    <property type="entry name" value="Homeodomain-like"/>
    <property type="match status" value="1"/>
</dbReference>
<dbReference type="GO" id="GO:0097367">
    <property type="term" value="F:carbohydrate derivative binding"/>
    <property type="evidence" value="ECO:0007669"/>
    <property type="project" value="InterPro"/>
</dbReference>
<dbReference type="CDD" id="cd05013">
    <property type="entry name" value="SIS_RpiR"/>
    <property type="match status" value="1"/>
</dbReference>
<dbReference type="InterPro" id="IPR047640">
    <property type="entry name" value="RpiR-like"/>
</dbReference>
<dbReference type="InterPro" id="IPR036388">
    <property type="entry name" value="WH-like_DNA-bd_sf"/>
</dbReference>
<dbReference type="PANTHER" id="PTHR30514">
    <property type="entry name" value="GLUCOKINASE"/>
    <property type="match status" value="1"/>
</dbReference>
<dbReference type="PROSITE" id="PS51464">
    <property type="entry name" value="SIS"/>
    <property type="match status" value="1"/>
</dbReference>
<dbReference type="PROSITE" id="PS51071">
    <property type="entry name" value="HTH_RPIR"/>
    <property type="match status" value="1"/>
</dbReference>
<proteinExistence type="predicted"/>
<dbReference type="InterPro" id="IPR035472">
    <property type="entry name" value="RpiR-like_SIS"/>
</dbReference>
<dbReference type="AlphaFoldDB" id="A0A386PP13"/>
<dbReference type="InterPro" id="IPR001347">
    <property type="entry name" value="SIS_dom"/>
</dbReference>
<dbReference type="EMBL" id="CP031933">
    <property type="protein sequence ID" value="AYE37261.1"/>
    <property type="molecule type" value="Genomic_DNA"/>
</dbReference>
<dbReference type="Pfam" id="PF01380">
    <property type="entry name" value="SIS"/>
    <property type="match status" value="1"/>
</dbReference>
<keyword evidence="2" id="KW-0238">DNA-binding</keyword>
<feature type="domain" description="SIS" evidence="5">
    <location>
        <begin position="123"/>
        <end position="265"/>
    </location>
</feature>
<sequence length="289" mass="32163">MTVRGNIESVRGSLSDTELQVASYVLNHQGDVVNMNVHKLAKESNTSAATVSRFARHIGFLNYSGLKVQLSADLTTNSNDPNLYEEIHKDEDLYSIKEKLLHNAQESIKETVDLVKKETINELVSHLRNSKQIILFGVGASFLVAENIAQKWTRLGHLCVANDDLNQVLPLIVNGDKNDSILWLISNSGESPEVILAAEHAKNSGMEVVTLTKLGSNSLSKMADISVQTSQPMESSIRIAATQSLHAQFMLVDIVYYSYVSRYFDVSKDRISESRKAVNEYKKSMRDGF</sequence>
<dbReference type="GO" id="GO:1901135">
    <property type="term" value="P:carbohydrate derivative metabolic process"/>
    <property type="evidence" value="ECO:0007669"/>
    <property type="project" value="InterPro"/>
</dbReference>
<organism evidence="6 7">
    <name type="scientific">Companilactobacillus zhachilii</name>
    <dbReference type="NCBI Taxonomy" id="2304606"/>
    <lineage>
        <taxon>Bacteria</taxon>
        <taxon>Bacillati</taxon>
        <taxon>Bacillota</taxon>
        <taxon>Bacilli</taxon>
        <taxon>Lactobacillales</taxon>
        <taxon>Lactobacillaceae</taxon>
        <taxon>Companilactobacillus</taxon>
    </lineage>
</organism>
<dbReference type="SUPFAM" id="SSF53697">
    <property type="entry name" value="SIS domain"/>
    <property type="match status" value="1"/>
</dbReference>
<evidence type="ECO:0000313" key="6">
    <source>
        <dbReference type="EMBL" id="AYE37261.1"/>
    </source>
</evidence>
<evidence type="ECO:0000313" key="7">
    <source>
        <dbReference type="Proteomes" id="UP000267208"/>
    </source>
</evidence>
<keyword evidence="3" id="KW-0804">Transcription</keyword>
<dbReference type="InterPro" id="IPR046348">
    <property type="entry name" value="SIS_dom_sf"/>
</dbReference>
<evidence type="ECO:0000256" key="3">
    <source>
        <dbReference type="ARBA" id="ARBA00023163"/>
    </source>
</evidence>
<dbReference type="Pfam" id="PF01418">
    <property type="entry name" value="HTH_6"/>
    <property type="match status" value="1"/>
</dbReference>
<reference evidence="7" key="1">
    <citation type="submission" date="2018-08" db="EMBL/GenBank/DDBJ databases">
        <title>Genome of Lactobacillus sp. HBUAS52074.</title>
        <authorList>
            <person name="Guo Z."/>
            <person name="Zhang Z.D."/>
        </authorList>
    </citation>
    <scope>NUCLEOTIDE SEQUENCE [LARGE SCALE GENOMIC DNA]</scope>
    <source>
        <strain evidence="7">HBUAS52074</strain>
    </source>
</reference>
<protein>
    <submittedName>
        <fullName evidence="6">MurR/RpiR family transcriptional regulator</fullName>
    </submittedName>
</protein>
<feature type="domain" description="HTH rpiR-type" evidence="4">
    <location>
        <begin position="1"/>
        <end position="77"/>
    </location>
</feature>
<evidence type="ECO:0000256" key="2">
    <source>
        <dbReference type="ARBA" id="ARBA00023125"/>
    </source>
</evidence>
<dbReference type="Gene3D" id="1.10.10.10">
    <property type="entry name" value="Winged helix-like DNA-binding domain superfamily/Winged helix DNA-binding domain"/>
    <property type="match status" value="1"/>
</dbReference>
<accession>A0A386PP13</accession>
<dbReference type="Gene3D" id="3.40.50.10490">
    <property type="entry name" value="Glucose-6-phosphate isomerase like protein, domain 1"/>
    <property type="match status" value="1"/>
</dbReference>
<evidence type="ECO:0000256" key="1">
    <source>
        <dbReference type="ARBA" id="ARBA00023015"/>
    </source>
</evidence>
<gene>
    <name evidence="6" type="ORF">D1B17_00730</name>
</gene>
<dbReference type="InterPro" id="IPR009057">
    <property type="entry name" value="Homeodomain-like_sf"/>
</dbReference>
<dbReference type="OrthoDB" id="370421at2"/>